<dbReference type="SUPFAM" id="SSF51294">
    <property type="entry name" value="Hedgehog/intein (Hint) domain"/>
    <property type="match status" value="1"/>
</dbReference>
<dbReference type="InterPro" id="IPR045351">
    <property type="entry name" value="DUF6531"/>
</dbReference>
<feature type="region of interest" description="Disordered" evidence="5">
    <location>
        <begin position="51"/>
        <end position="97"/>
    </location>
</feature>
<dbReference type="Gene3D" id="2.60.120.200">
    <property type="match status" value="3"/>
</dbReference>
<dbReference type="EMBL" id="JAINVZ010000007">
    <property type="protein sequence ID" value="MBY8885843.1"/>
    <property type="molecule type" value="Genomic_DNA"/>
</dbReference>
<feature type="compositionally biased region" description="Low complexity" evidence="5">
    <location>
        <begin position="70"/>
        <end position="90"/>
    </location>
</feature>
<evidence type="ECO:0000259" key="6">
    <source>
        <dbReference type="PROSITE" id="PS50025"/>
    </source>
</evidence>
<dbReference type="PANTHER" id="PTHR32305">
    <property type="match status" value="1"/>
</dbReference>
<feature type="compositionally biased region" description="Polar residues" evidence="5">
    <location>
        <begin position="2230"/>
        <end position="2243"/>
    </location>
</feature>
<feature type="region of interest" description="Disordered" evidence="5">
    <location>
        <begin position="2207"/>
        <end position="2243"/>
    </location>
</feature>
<dbReference type="InterPro" id="IPR050708">
    <property type="entry name" value="T6SS_VgrG/RHS"/>
</dbReference>
<dbReference type="NCBIfam" id="TIGR01643">
    <property type="entry name" value="YD_repeat_2x"/>
    <property type="match status" value="10"/>
</dbReference>
<feature type="domain" description="Laminin G" evidence="6">
    <location>
        <begin position="928"/>
        <end position="1125"/>
    </location>
</feature>
<dbReference type="SUPFAM" id="SSF49899">
    <property type="entry name" value="Concanavalin A-like lectins/glucanases"/>
    <property type="match status" value="3"/>
</dbReference>
<dbReference type="InterPro" id="IPR056823">
    <property type="entry name" value="TEN-like_YD-shell"/>
</dbReference>
<name>A0ABS7QSD8_9ACTN</name>
<dbReference type="Gene3D" id="3.90.930.1">
    <property type="match status" value="1"/>
</dbReference>
<dbReference type="SMART" id="SM00282">
    <property type="entry name" value="LamG"/>
    <property type="match status" value="2"/>
</dbReference>
<evidence type="ECO:0000256" key="3">
    <source>
        <dbReference type="ARBA" id="ARBA00023157"/>
    </source>
</evidence>
<dbReference type="Gene3D" id="3.90.175.10">
    <property type="entry name" value="Diphtheria Toxin, domain 1"/>
    <property type="match status" value="1"/>
</dbReference>
<keyword evidence="1" id="KW-0732">Signal</keyword>
<evidence type="ECO:0000313" key="8">
    <source>
        <dbReference type="Proteomes" id="UP001198565"/>
    </source>
</evidence>
<dbReference type="InterPro" id="IPR022385">
    <property type="entry name" value="Rhs_assc_core"/>
</dbReference>
<feature type="coiled-coil region" evidence="4">
    <location>
        <begin position="3057"/>
        <end position="3098"/>
    </location>
</feature>
<organism evidence="7 8">
    <name type="scientific">Streptantibioticus parmotrematis</name>
    <dbReference type="NCBI Taxonomy" id="2873249"/>
    <lineage>
        <taxon>Bacteria</taxon>
        <taxon>Bacillati</taxon>
        <taxon>Actinomycetota</taxon>
        <taxon>Actinomycetes</taxon>
        <taxon>Kitasatosporales</taxon>
        <taxon>Streptomycetaceae</taxon>
        <taxon>Streptantibioticus</taxon>
    </lineage>
</organism>
<gene>
    <name evidence="7" type="ORF">K7472_13400</name>
</gene>
<dbReference type="CDD" id="cd00110">
    <property type="entry name" value="LamG"/>
    <property type="match status" value="1"/>
</dbReference>
<dbReference type="Gene3D" id="2.180.10.10">
    <property type="entry name" value="RHS repeat-associated core"/>
    <property type="match status" value="2"/>
</dbReference>
<dbReference type="PANTHER" id="PTHR32305:SF15">
    <property type="entry name" value="PROTEIN RHSA-RELATED"/>
    <property type="match status" value="1"/>
</dbReference>
<feature type="region of interest" description="Disordered" evidence="5">
    <location>
        <begin position="1849"/>
        <end position="1872"/>
    </location>
</feature>
<proteinExistence type="predicted"/>
<dbReference type="InterPro" id="IPR036844">
    <property type="entry name" value="Hint_dom_sf"/>
</dbReference>
<dbReference type="InterPro" id="IPR001791">
    <property type="entry name" value="Laminin_G"/>
</dbReference>
<dbReference type="Pfam" id="PF13151">
    <property type="entry name" value="DUF3990"/>
    <property type="match status" value="1"/>
</dbReference>
<evidence type="ECO:0000256" key="5">
    <source>
        <dbReference type="SAM" id="MobiDB-lite"/>
    </source>
</evidence>
<dbReference type="RefSeq" id="WP_222977477.1">
    <property type="nucleotide sequence ID" value="NZ_JAINVZ010000007.1"/>
</dbReference>
<dbReference type="InterPro" id="IPR025051">
    <property type="entry name" value="DUF3990"/>
</dbReference>
<keyword evidence="2" id="KW-0677">Repeat</keyword>
<evidence type="ECO:0000256" key="2">
    <source>
        <dbReference type="ARBA" id="ARBA00022737"/>
    </source>
</evidence>
<dbReference type="InterPro" id="IPR006558">
    <property type="entry name" value="LamG-like"/>
</dbReference>
<dbReference type="InterPro" id="IPR031325">
    <property type="entry name" value="RHS_repeat"/>
</dbReference>
<dbReference type="Gene3D" id="2.170.16.10">
    <property type="entry name" value="Hedgehog/Intein (Hint) domain"/>
    <property type="match status" value="2"/>
</dbReference>
<dbReference type="PROSITE" id="PS50025">
    <property type="entry name" value="LAM_G_DOMAIN"/>
    <property type="match status" value="1"/>
</dbReference>
<sequence>MVRFVALLSLIGLATVMGGEQAYALGRGLPALSVPSLQQVVAWLKSPTSPRWGHLPQQQSGTASGHGHQATAASTRAGRGTGRAHTPGTGELKPYTPLGRKVDQGPSATLGHAGFNARTSKLVASKSTANSDYYTNADGTTTRRIAQGPINYRDTSGTWHPIDTSVHRGTDGRWHEGANSLGVDFADSSSSADLARVETDGSRSFGYGLEGASKVTPTVSGAKVTYAGVSPHTDLVLQPTATGLKESVVLGSADAGTTWTFPLDLKGLTPSLVKDGSVQLSDASGKRVGEIPPAYAYDSKIDPRSGERGTTHAVTYQLTRTNTGTALVVTLDKNWLRAPGRVFPVTVDPSYDNSQAATTYAESGNAGDHSMEETIKVGSYDSGTHDAVSYLSFPDLGIDGSKVSVSAASLTLFDVWAATCTAERLDVAAVTKAWAPSQVTSYPGPSYGSSIGNVTPSVPNGCANSGGDMSKGDNVTVPLSTSTINAWASGSSKDYGLAVYASTSDNLHWKQFGSLYDPGEAPTLSLTYTGAMLPQIVSTSPDNGSVVPTLTPRLAATGQIDPNLTATQKYDFQVYTAAGTKVVDSGLITANSYQVPAGKLSWGTSYYWEVQAYDGTNYSPGPNWQSLTPQVPQPVVTSQLSQNTDNHGYSPAIGNYTTSATDANVSVPGPSLSVVRDYNSRDPRTTGAFGAGWSSVFDARATERDDSSGALASVEVTYPDGSVVGYGKNSDGTFSPPEGRFATFKSVSGGGYSLTDKNATVYAFTQSLGSGVYGISSITDANGRAETFTWSSGHIVTMTSVAAGRALHLAWSTPTGATFAHVMSVATDPVTGTDQSTALTWNYGYTADELTQVCSPSDATHCATYGYTAGSDYYNQVLDRAPSSYWPLNETSGTTARSAVLAQEGADDGTYSNVTLGQPGPLAGGTATAAGFNGSSSSVQLPDLELGTSSSQSISLWFKTSTASAGVLFGSSDMPIQASATKGDFTPSLYVGSDGKLNGLFWYGTTTTPITTSSSVADGKWHHVVLTGSWTSQVMFLDGKQVGTSGGYGSFGFTGNMPWLFTHVYLGTGYLGSTWPDEPHKGSSTIYATYFNGSVADASFYDQPLTASDVSAQYQAGTQQAHLLTSVTRPSGKAYATIAYDPITGAVTHLTDENGGSWSMAAPTVSGSSQVYRGAVLGSNPAAYFRLGESAGASQAIDEVNSGNATYSGVTLGTGGPFSDETAASFNGTSSYVLMPSSDAVTTGPASAEMWFKMPSGNTAGGVLLDEEKCAITANPVGCGGYDPALYVGTDGKLYGKFWDSNGTADQIVTSAKVNDGKWHSVLLTASTTAQALYLDGNQVGTTSAALASTGTGYLYVGAGAAGGNWTNHPTNTLGYFPGSIAEVAFYRGQLTGQEAAQHWAAGGASAGLAPMETVKVTDPGGKTDTYQYDILNGFRMLSQTDGLGDRTSYGYDTRGFLYTETDPDGDTTVTGHDVRGNEVSRTTCQDQAAQECSTTYTTYLPDDTTAQLTPNAQNDLVATVRDGRSASATDTTYLTSYSYDAAGNKTGVTTPPVAGFPNGRITRISYTDGMSVAAADGGYAPKGLPYRTVSPSGATTTITYFKDGDVASVTNPDGLVTRYTYDNLGRVLTKTDTSDSYPSGLTTSYTYDGDSQVLTETDPAITNRVTGAVHQARTTTAYDPDGMVLSQTVDDLSGGDASRKVANTYDVYDQLASTEDAAGDTTTYTYDAYGNKATEQDPDGNTLAYTYDPNGDLLTQTLKAYTGDPVNPSAAKDLVETSRAYDPAGRLQSETDAMGDTTSYTYTDNGLKATVTRTDSTGKNSYVQESDSYDAAGNLVKQVTNNGATATTSTYDAADRDTSTTVDPTGVDRTTTLAYTPDDHIATSTITDATGATTTTSTTYDPMGNETSTSVDQDGSGHPNVWWPLNQTSGSTVTDESGSGNTGVVSSGVTWQDNAAVLSGSQSQDIATNGHALDTASSYTTTAWVNLAAAGAANDQTVASAFGNNATSFSLGYRAASKAWVVNLAASDTVGASGTQITAGTNTATTGTWTQVAYTFDASTGTGTLYVNGSAAASGINTTPWDAPHQLAVGLGWYNGQGTNPLNGEVSDVQAYQRPLSASDIQSLYSAGRTGGTTASSTSATTKWTLDQRGLPTQMTDPDGNVTNYTYDEAGNLVVTSSPAVEAESDGGPQSMVHPVTTVGYDAFGDQTETEDPDGNVTTTAYDADGRKASQTLPSYTPPGSSTAIADATTSWTYDGDGNVTKSTDPLQNSTSYLYDQLGDTAQTTDPSGGVTHTVYDANGEALAVTDPVGAQTQATYDYLGRPLTSTSLERYPSTAAYTTTNSYTASPVNPGGAFLASSTSPDGTSTSYGYDNVGEKTESTDGAGNTTRYTYDLQGRPTGTTLPDGTSRTVAYDQLGDPVEVTSLDTDGSTVLSSQSATYDADGNLMSATDPDTHTTTYTRNALGEVVSEVQPVDASHSITTSFGYDASGNGTRYTDGRGNATYYTYNSWNLPESTIEPSVSTSTYSYTSAADSTFTTTYDADGRAVGQTQPGGVTVTTGYDKLGDVTSQTGSGAEAATADRSFTYDADSRMLTAATAAIGSTTPATNENFGYDDRGDLLSMGGSAGTSSFSYNGDGLPTSVTDAAGTTSYGYDGDDRLATLSDPATGTQLTYGYNSLSQPTSVQYGTNGDTRTYGYDHLGRLTGDTLKTSAGATVASIGYGYDANGNETSKTTSGLAGASNNTYTYDWANRLTSWNDGTNTTDYAYDDSGNRIRAGSNVYTYDARDQLTSDGLNTYTYSARGTITKQASTSASDDFTSDAFGQQVTQDGHTYVTDALGRAITDTTGAGSSTTFAYLGTGNTLASDGSNTYTWTPDGSLVGIGTPSGDPTTGTLAYTDQHDDVVGDFSAGGTAMTASTGYDPLGDVTGTTGTPEGKLGYQSGWTESDSGKVNMAARWYNPAVGQFMDKDTASLSPMPNSTAANPFAYANDNPLTDTDPTGHWSISGAWHDVTHAASSAWHAVTHAVSSAYHYVADAVSSAWDTVTTYAEKAWDYTTRAISNEIDSLDREIDRLDREIAEVNQEIADAERTIKARAAQAARSAASAMSHAYHGTVHAVATAYHAAAKAVNTSAVFIKNHAAAIASFAASTVVFAGCEAAITAGSGATLAVPGAMLCGALAGAVGGAIDQGAKCMDGQKGACSVGAFATSVGVGAVGGAIGGGIGGALGGKLAESALGDSLPKLVTNTLEGAAVGGTSGAVTGAAAYGITCPESGTGCSWSGAAHATAGGAVSGAIGGAAGGALSTAAGALRDAFSGCGGTHSFTGATPVLMAGGSVKPIDQVKVGDKIQDSVPGQKGTQTHTVQKVIVTHTDHDFVKLTVKRVGRLKAAVGKAAVGLAATAAAVVGFTQPAMAADHHPAPSGVHATASSAAPKRASGATVQGDTLTTTFHHPFYDESRSSFVDAQHLQAGDLLQTPTGPAEVTALHLYHANTTTYDLTIGGLHTYYVLAGTTPILVHNTDSGCGFTDLYHGTTKSAAANIRANGVDTSFSSRPMDFGNGFYTTRDPQQAADWAARFGKNGTVLHFRIPTSQLDSLNSLSFSEGDSSLAGFVRGYRGGSTDTPYDMVEGPMLMNPGKFMKGASPVWGGNQVTFFGDTGPMLDAGLQ</sequence>
<reference evidence="7 8" key="1">
    <citation type="submission" date="2021-08" db="EMBL/GenBank/DDBJ databases">
        <title>Streptomyces sp. PTM05 isolated from lichen.</title>
        <authorList>
            <person name="Somphong A."/>
            <person name="Phongsopitanun W."/>
            <person name="Tanasupawat S."/>
        </authorList>
    </citation>
    <scope>NUCLEOTIDE SEQUENCE [LARGE SCALE GENOMIC DNA]</scope>
    <source>
        <strain evidence="7 8">Ptm05</strain>
    </source>
</reference>
<keyword evidence="3" id="KW-1015">Disulfide bond</keyword>
<dbReference type="Pfam" id="PF05593">
    <property type="entry name" value="RHS_repeat"/>
    <property type="match status" value="9"/>
</dbReference>
<dbReference type="SMART" id="SM00560">
    <property type="entry name" value="LamGL"/>
    <property type="match status" value="2"/>
</dbReference>
<dbReference type="Proteomes" id="UP001198565">
    <property type="component" value="Unassembled WGS sequence"/>
</dbReference>
<accession>A0ABS7QSD8</accession>
<dbReference type="Pfam" id="PF25023">
    <property type="entry name" value="TEN_YD-shell"/>
    <property type="match status" value="1"/>
</dbReference>
<evidence type="ECO:0000256" key="4">
    <source>
        <dbReference type="SAM" id="Coils"/>
    </source>
</evidence>
<dbReference type="SUPFAM" id="SSF56399">
    <property type="entry name" value="ADP-ribosylation"/>
    <property type="match status" value="1"/>
</dbReference>
<evidence type="ECO:0000313" key="7">
    <source>
        <dbReference type="EMBL" id="MBY8885843.1"/>
    </source>
</evidence>
<feature type="region of interest" description="Disordered" evidence="5">
    <location>
        <begin position="3414"/>
        <end position="3434"/>
    </location>
</feature>
<protein>
    <submittedName>
        <fullName evidence="7">DUF3990 domain-containing protein</fullName>
    </submittedName>
</protein>
<keyword evidence="4" id="KW-0175">Coiled coil</keyword>
<dbReference type="Pfam" id="PF07591">
    <property type="entry name" value="PT-HINT"/>
    <property type="match status" value="1"/>
</dbReference>
<feature type="region of interest" description="Disordered" evidence="5">
    <location>
        <begin position="1894"/>
        <end position="1916"/>
    </location>
</feature>
<dbReference type="Pfam" id="PF20148">
    <property type="entry name" value="DUF6531"/>
    <property type="match status" value="1"/>
</dbReference>
<evidence type="ECO:0000256" key="1">
    <source>
        <dbReference type="ARBA" id="ARBA00022729"/>
    </source>
</evidence>
<comment type="caution">
    <text evidence="7">The sequence shown here is derived from an EMBL/GenBank/DDBJ whole genome shotgun (WGS) entry which is preliminary data.</text>
</comment>
<dbReference type="InterPro" id="IPR006530">
    <property type="entry name" value="YD"/>
</dbReference>
<dbReference type="InterPro" id="IPR013320">
    <property type="entry name" value="ConA-like_dom_sf"/>
</dbReference>
<dbReference type="NCBIfam" id="TIGR03696">
    <property type="entry name" value="Rhs_assc_core"/>
    <property type="match status" value="1"/>
</dbReference>
<keyword evidence="8" id="KW-1185">Reference proteome</keyword>
<dbReference type="Pfam" id="PF13385">
    <property type="entry name" value="Laminin_G_3"/>
    <property type="match status" value="3"/>
</dbReference>